<keyword evidence="7" id="KW-1185">Reference proteome</keyword>
<dbReference type="Gene3D" id="1.10.357.10">
    <property type="entry name" value="Tetracycline Repressor, domain 2"/>
    <property type="match status" value="1"/>
</dbReference>
<evidence type="ECO:0000259" key="5">
    <source>
        <dbReference type="PROSITE" id="PS50977"/>
    </source>
</evidence>
<dbReference type="RefSeq" id="WP_377850255.1">
    <property type="nucleotide sequence ID" value="NZ_JBHLZU010000003.1"/>
</dbReference>
<evidence type="ECO:0000256" key="3">
    <source>
        <dbReference type="ARBA" id="ARBA00023163"/>
    </source>
</evidence>
<dbReference type="PROSITE" id="PS50977">
    <property type="entry name" value="HTH_TETR_2"/>
    <property type="match status" value="1"/>
</dbReference>
<evidence type="ECO:0000313" key="7">
    <source>
        <dbReference type="Proteomes" id="UP001589693"/>
    </source>
</evidence>
<keyword evidence="2 4" id="KW-0238">DNA-binding</keyword>
<dbReference type="Pfam" id="PF00440">
    <property type="entry name" value="TetR_N"/>
    <property type="match status" value="1"/>
</dbReference>
<dbReference type="Pfam" id="PF17754">
    <property type="entry name" value="TetR_C_14"/>
    <property type="match status" value="1"/>
</dbReference>
<gene>
    <name evidence="6" type="ORF">ACFFQA_04145</name>
</gene>
<dbReference type="InterPro" id="IPR050109">
    <property type="entry name" value="HTH-type_TetR-like_transc_reg"/>
</dbReference>
<comment type="caution">
    <text evidence="6">The sequence shown here is derived from an EMBL/GenBank/DDBJ whole genome shotgun (WGS) entry which is preliminary data.</text>
</comment>
<dbReference type="Proteomes" id="UP001589693">
    <property type="component" value="Unassembled WGS sequence"/>
</dbReference>
<evidence type="ECO:0000313" key="6">
    <source>
        <dbReference type="EMBL" id="MFB9903122.1"/>
    </source>
</evidence>
<dbReference type="PANTHER" id="PTHR30055">
    <property type="entry name" value="HTH-TYPE TRANSCRIPTIONAL REGULATOR RUTR"/>
    <property type="match status" value="1"/>
</dbReference>
<dbReference type="InterPro" id="IPR001647">
    <property type="entry name" value="HTH_TetR"/>
</dbReference>
<evidence type="ECO:0000256" key="2">
    <source>
        <dbReference type="ARBA" id="ARBA00023125"/>
    </source>
</evidence>
<reference evidence="6 7" key="1">
    <citation type="submission" date="2024-09" db="EMBL/GenBank/DDBJ databases">
        <authorList>
            <person name="Sun Q."/>
            <person name="Mori K."/>
        </authorList>
    </citation>
    <scope>NUCLEOTIDE SEQUENCE [LARGE SCALE GENOMIC DNA]</scope>
    <source>
        <strain evidence="6 7">TBRC 7907</strain>
    </source>
</reference>
<evidence type="ECO:0000256" key="1">
    <source>
        <dbReference type="ARBA" id="ARBA00023015"/>
    </source>
</evidence>
<keyword evidence="1" id="KW-0805">Transcription regulation</keyword>
<protein>
    <submittedName>
        <fullName evidence="6">TetR/AcrR family transcriptional regulator</fullName>
    </submittedName>
</protein>
<dbReference type="SUPFAM" id="SSF46689">
    <property type="entry name" value="Homeodomain-like"/>
    <property type="match status" value="1"/>
</dbReference>
<dbReference type="InterPro" id="IPR041347">
    <property type="entry name" value="MftR_C"/>
</dbReference>
<feature type="DNA-binding region" description="H-T-H motif" evidence="4">
    <location>
        <begin position="39"/>
        <end position="58"/>
    </location>
</feature>
<accession>A0ABV5ZQF3</accession>
<keyword evidence="3" id="KW-0804">Transcription</keyword>
<proteinExistence type="predicted"/>
<dbReference type="InterPro" id="IPR009057">
    <property type="entry name" value="Homeodomain-like_sf"/>
</dbReference>
<name>A0ABV5ZQF3_9PSEU</name>
<sequence length="219" mass="24043">MTSTGQTMGLRARKKLETHRALAAAALRLVAERGLDNVTAEDISAEAGVSPRTFFNYFACKEDAILVPFPDAEERSERAVRRLLAAPAELSPLEAIMAMVAEEMATFDDDREEWLTRFAVVDKHPSLLSRIVSAQLTSDQTMIDAIAERLGLDGDRDLYPALLFSVVSGAVKATVRTWHHNGGRQPIAELLRTAFDAIAEGLPAPRRDHNEHRPRGGTA</sequence>
<dbReference type="Gene3D" id="1.10.10.60">
    <property type="entry name" value="Homeodomain-like"/>
    <property type="match status" value="1"/>
</dbReference>
<organism evidence="6 7">
    <name type="scientific">Allokutzneria oryzae</name>
    <dbReference type="NCBI Taxonomy" id="1378989"/>
    <lineage>
        <taxon>Bacteria</taxon>
        <taxon>Bacillati</taxon>
        <taxon>Actinomycetota</taxon>
        <taxon>Actinomycetes</taxon>
        <taxon>Pseudonocardiales</taxon>
        <taxon>Pseudonocardiaceae</taxon>
        <taxon>Allokutzneria</taxon>
    </lineage>
</organism>
<evidence type="ECO:0000256" key="4">
    <source>
        <dbReference type="PROSITE-ProRule" id="PRU00335"/>
    </source>
</evidence>
<dbReference type="PANTHER" id="PTHR30055:SF238">
    <property type="entry name" value="MYCOFACTOCIN BIOSYNTHESIS TRANSCRIPTIONAL REGULATOR MFTR-RELATED"/>
    <property type="match status" value="1"/>
</dbReference>
<dbReference type="PRINTS" id="PR00455">
    <property type="entry name" value="HTHTETR"/>
</dbReference>
<dbReference type="EMBL" id="JBHLZU010000003">
    <property type="protein sequence ID" value="MFB9903122.1"/>
    <property type="molecule type" value="Genomic_DNA"/>
</dbReference>
<feature type="domain" description="HTH tetR-type" evidence="5">
    <location>
        <begin position="16"/>
        <end position="76"/>
    </location>
</feature>